<protein>
    <submittedName>
        <fullName evidence="4">RND transporter</fullName>
    </submittedName>
</protein>
<dbReference type="GO" id="GO:0015562">
    <property type="term" value="F:efflux transmembrane transporter activity"/>
    <property type="evidence" value="ECO:0007669"/>
    <property type="project" value="TreeGrafter"/>
</dbReference>
<evidence type="ECO:0000259" key="3">
    <source>
        <dbReference type="Pfam" id="PF25989"/>
    </source>
</evidence>
<dbReference type="EMBL" id="WSFO01000027">
    <property type="protein sequence ID" value="KAE9624730.1"/>
    <property type="molecule type" value="Genomic_DNA"/>
</dbReference>
<feature type="transmembrane region" description="Helical" evidence="2">
    <location>
        <begin position="7"/>
        <end position="26"/>
    </location>
</feature>
<keyword evidence="2" id="KW-1133">Transmembrane helix</keyword>
<keyword evidence="2" id="KW-0812">Transmembrane</keyword>
<dbReference type="Gene3D" id="2.40.50.100">
    <property type="match status" value="1"/>
</dbReference>
<dbReference type="AlphaFoldDB" id="A0A6A4R9Y8"/>
<dbReference type="InterPro" id="IPR058637">
    <property type="entry name" value="YknX-like_C"/>
</dbReference>
<evidence type="ECO:0000313" key="5">
    <source>
        <dbReference type="Proteomes" id="UP000441586"/>
    </source>
</evidence>
<dbReference type="Proteomes" id="UP000441586">
    <property type="component" value="Unassembled WGS sequence"/>
</dbReference>
<dbReference type="Gene3D" id="2.40.420.20">
    <property type="match status" value="1"/>
</dbReference>
<evidence type="ECO:0000256" key="1">
    <source>
        <dbReference type="SAM" id="Coils"/>
    </source>
</evidence>
<evidence type="ECO:0000256" key="2">
    <source>
        <dbReference type="SAM" id="Phobius"/>
    </source>
</evidence>
<evidence type="ECO:0000313" key="4">
    <source>
        <dbReference type="EMBL" id="KAE9624730.1"/>
    </source>
</evidence>
<dbReference type="PANTHER" id="PTHR30469:SF15">
    <property type="entry name" value="HLYD FAMILY OF SECRETION PROTEINS"/>
    <property type="match status" value="1"/>
</dbReference>
<dbReference type="PANTHER" id="PTHR30469">
    <property type="entry name" value="MULTIDRUG RESISTANCE PROTEIN MDTA"/>
    <property type="match status" value="1"/>
</dbReference>
<dbReference type="RefSeq" id="WP_158981830.1">
    <property type="nucleotide sequence ID" value="NZ_WSFO01000027.1"/>
</dbReference>
<feature type="coiled-coil region" evidence="1">
    <location>
        <begin position="103"/>
        <end position="137"/>
    </location>
</feature>
<keyword evidence="2" id="KW-0472">Membrane</keyword>
<dbReference type="GO" id="GO:1990281">
    <property type="term" value="C:efflux pump complex"/>
    <property type="evidence" value="ECO:0007669"/>
    <property type="project" value="TreeGrafter"/>
</dbReference>
<feature type="domain" description="YknX-like C-terminal permuted SH3-like" evidence="3">
    <location>
        <begin position="332"/>
        <end position="395"/>
    </location>
</feature>
<gene>
    <name evidence="4" type="ORF">GP644_23235</name>
</gene>
<accession>A0A6A4R9Y8</accession>
<organism evidence="4 5">
    <name type="scientific">Parasedimentitalea maritima</name>
    <dbReference type="NCBI Taxonomy" id="2578117"/>
    <lineage>
        <taxon>Bacteria</taxon>
        <taxon>Pseudomonadati</taxon>
        <taxon>Pseudomonadota</taxon>
        <taxon>Alphaproteobacteria</taxon>
        <taxon>Rhodobacterales</taxon>
        <taxon>Paracoccaceae</taxon>
        <taxon>Parasedimentitalea</taxon>
    </lineage>
</organism>
<name>A0A6A4R9Y8_9RHOB</name>
<comment type="caution">
    <text evidence="4">The sequence shown here is derived from an EMBL/GenBank/DDBJ whole genome shotgun (WGS) entry which is preliminary data.</text>
</comment>
<dbReference type="Pfam" id="PF25989">
    <property type="entry name" value="YknX_C"/>
    <property type="match status" value="1"/>
</dbReference>
<keyword evidence="1" id="KW-0175">Coiled coil</keyword>
<proteinExistence type="predicted"/>
<reference evidence="4 5" key="1">
    <citation type="submission" date="2019-12" db="EMBL/GenBank/DDBJ databases">
        <authorList>
            <person name="Zhang Y.-J."/>
        </authorList>
    </citation>
    <scope>NUCLEOTIDE SEQUENCE [LARGE SCALE GENOMIC DNA]</scope>
    <source>
        <strain evidence="4 5">H18S-6</strain>
    </source>
</reference>
<sequence>MHLNLRTIVLSLTGGLIVASLLYISFREEAVSVDLHVISRGPMQVTIDADGKTQIRDLYEVAAPIAGTARRSPVRAGDRVVAGETIVAIVEPIRSSLLDMRSRLEAEATLQEAKAALHIAEADLQKATEERVLAQSQFERVKALAERNVATLTRLEDVTQRLAIALAAEEAEAARVEMSQSTMERAQAALIPPGSRPIAPESCCIQISAPADGVVLSVVTISERPVLPGALLVTIGDPNETELVVDLLSADAVRLAPSTRASIERWGGEQPLQALLDRIDPVARTKVSALGIEEQRVDVFFRLTGAAAEAASLGEGFSVFARIVEWETEDAIRIPVSALFRRGEEWTAFMDINGRAVERPIVLGQRNGQVAEVLSGLSAGETVILHPSDKVAEGVLISPR</sequence>